<gene>
    <name evidence="10" type="ORF">FNB15_01155</name>
</gene>
<evidence type="ECO:0000256" key="7">
    <source>
        <dbReference type="ARBA" id="ARBA00023136"/>
    </source>
</evidence>
<evidence type="ECO:0000256" key="6">
    <source>
        <dbReference type="ARBA" id="ARBA00022989"/>
    </source>
</evidence>
<evidence type="ECO:0000313" key="10">
    <source>
        <dbReference type="EMBL" id="QDO99588.1"/>
    </source>
</evidence>
<dbReference type="InterPro" id="IPR052157">
    <property type="entry name" value="BCAA_transport_permease"/>
</dbReference>
<dbReference type="OrthoDB" id="9778908at2"/>
<dbReference type="KEGG" id="fer:FNB15_01155"/>
<dbReference type="Pfam" id="PF02653">
    <property type="entry name" value="BPD_transp_2"/>
    <property type="match status" value="1"/>
</dbReference>
<feature type="transmembrane region" description="Helical" evidence="9">
    <location>
        <begin position="188"/>
        <end position="213"/>
    </location>
</feature>
<evidence type="ECO:0000256" key="9">
    <source>
        <dbReference type="SAM" id="Phobius"/>
    </source>
</evidence>
<keyword evidence="4 9" id="KW-0812">Transmembrane</keyword>
<dbReference type="GO" id="GO:0005886">
    <property type="term" value="C:plasma membrane"/>
    <property type="evidence" value="ECO:0007669"/>
    <property type="project" value="UniProtKB-SubCell"/>
</dbReference>
<dbReference type="GO" id="GO:0006865">
    <property type="term" value="P:amino acid transport"/>
    <property type="evidence" value="ECO:0007669"/>
    <property type="project" value="UniProtKB-KW"/>
</dbReference>
<keyword evidence="11" id="KW-1185">Reference proteome</keyword>
<proteinExistence type="inferred from homology"/>
<feature type="transmembrane region" description="Helical" evidence="9">
    <location>
        <begin position="7"/>
        <end position="29"/>
    </location>
</feature>
<feature type="transmembrane region" description="Helical" evidence="9">
    <location>
        <begin position="91"/>
        <end position="114"/>
    </location>
</feature>
<sequence>MSEIVQLLLNGLAAGCIYGLVALGFVLIYKATEMVNFAQGDLLMLGAFMAFALIEGFGLNYWLAFLGAVLFMAVFGYLLDTVILRQVIGQPQFAVVMLTIGLGFLFRSGASMIWGTETRAFATPFTDGVVKVGGFIIADVNLSIVIGTALLCGLLYAFFRFTRIGVAMQAASQNQLAAYYMGIPVKMIFSLVWAISAAVAAVAGILLAPVSLIDVTIGLIGLKAFAAAVLGGFGSIPGAVFGGLVIGVIEQFSGIYLPEGFKDVAAYIVILLVLFARPQGLFGNIGRKRV</sequence>
<comment type="similarity">
    <text evidence="8">Belongs to the binding-protein-dependent transport system permease family. LivHM subfamily.</text>
</comment>
<evidence type="ECO:0000256" key="3">
    <source>
        <dbReference type="ARBA" id="ARBA00022475"/>
    </source>
</evidence>
<feature type="transmembrane region" description="Helical" evidence="9">
    <location>
        <begin position="225"/>
        <end position="249"/>
    </location>
</feature>
<evidence type="ECO:0000256" key="4">
    <source>
        <dbReference type="ARBA" id="ARBA00022692"/>
    </source>
</evidence>
<feature type="transmembrane region" description="Helical" evidence="9">
    <location>
        <begin position="264"/>
        <end position="285"/>
    </location>
</feature>
<dbReference type="Proteomes" id="UP000317496">
    <property type="component" value="Chromosome"/>
</dbReference>
<dbReference type="PANTHER" id="PTHR11795:SF451">
    <property type="entry name" value="ABC TRANSPORTER PERMEASE PROTEIN"/>
    <property type="match status" value="1"/>
</dbReference>
<keyword evidence="3" id="KW-1003">Cell membrane</keyword>
<dbReference type="GO" id="GO:0022857">
    <property type="term" value="F:transmembrane transporter activity"/>
    <property type="evidence" value="ECO:0007669"/>
    <property type="project" value="InterPro"/>
</dbReference>
<evidence type="ECO:0000256" key="1">
    <source>
        <dbReference type="ARBA" id="ARBA00004651"/>
    </source>
</evidence>
<dbReference type="InterPro" id="IPR001851">
    <property type="entry name" value="ABC_transp_permease"/>
</dbReference>
<dbReference type="CDD" id="cd06582">
    <property type="entry name" value="TM_PBP1_LivH_like"/>
    <property type="match status" value="1"/>
</dbReference>
<evidence type="ECO:0000256" key="2">
    <source>
        <dbReference type="ARBA" id="ARBA00022448"/>
    </source>
</evidence>
<evidence type="ECO:0000313" key="11">
    <source>
        <dbReference type="Proteomes" id="UP000317496"/>
    </source>
</evidence>
<accession>A0A516H757</accession>
<name>A0A516H757_9PROT</name>
<dbReference type="AlphaFoldDB" id="A0A516H757"/>
<keyword evidence="2" id="KW-0813">Transport</keyword>
<keyword evidence="5" id="KW-0029">Amino-acid transport</keyword>
<evidence type="ECO:0000256" key="8">
    <source>
        <dbReference type="ARBA" id="ARBA00037998"/>
    </source>
</evidence>
<keyword evidence="7 9" id="KW-0472">Membrane</keyword>
<organism evidence="10 11">
    <name type="scientific">Ferrovibrio terrae</name>
    <dbReference type="NCBI Taxonomy" id="2594003"/>
    <lineage>
        <taxon>Bacteria</taxon>
        <taxon>Pseudomonadati</taxon>
        <taxon>Pseudomonadota</taxon>
        <taxon>Alphaproteobacteria</taxon>
        <taxon>Rhodospirillales</taxon>
        <taxon>Rhodospirillaceae</taxon>
        <taxon>Ferrovibrio</taxon>
    </lineage>
</organism>
<dbReference type="PANTHER" id="PTHR11795">
    <property type="entry name" value="BRANCHED-CHAIN AMINO ACID TRANSPORT SYSTEM PERMEASE PROTEIN LIVH"/>
    <property type="match status" value="1"/>
</dbReference>
<protein>
    <submittedName>
        <fullName evidence="10">Branched-chain amino acid ABC transporter permease</fullName>
    </submittedName>
</protein>
<comment type="subcellular location">
    <subcellularLocation>
        <location evidence="1">Cell membrane</location>
        <topology evidence="1">Multi-pass membrane protein</topology>
    </subcellularLocation>
</comment>
<feature type="transmembrane region" description="Helical" evidence="9">
    <location>
        <begin position="135"/>
        <end position="159"/>
    </location>
</feature>
<keyword evidence="6 9" id="KW-1133">Transmembrane helix</keyword>
<dbReference type="EMBL" id="CP041636">
    <property type="protein sequence ID" value="QDO99588.1"/>
    <property type="molecule type" value="Genomic_DNA"/>
</dbReference>
<evidence type="ECO:0000256" key="5">
    <source>
        <dbReference type="ARBA" id="ARBA00022970"/>
    </source>
</evidence>
<reference evidence="10 11" key="1">
    <citation type="submission" date="2019-07" db="EMBL/GenBank/DDBJ databases">
        <title>Genome sequencing for Ferrovibrio sp. K5.</title>
        <authorList>
            <person name="Park S.-J."/>
        </authorList>
    </citation>
    <scope>NUCLEOTIDE SEQUENCE [LARGE SCALE GENOMIC DNA]</scope>
    <source>
        <strain evidence="10 11">K5</strain>
    </source>
</reference>
<feature type="transmembrane region" description="Helical" evidence="9">
    <location>
        <begin position="61"/>
        <end position="79"/>
    </location>
</feature>